<feature type="binding site" evidence="10">
    <location>
        <position position="98"/>
    </location>
    <ligand>
        <name>Zn(2+)</name>
        <dbReference type="ChEBI" id="CHEBI:29105"/>
    </ligand>
</feature>
<dbReference type="PANTHER" id="PTHR42891:SF1">
    <property type="entry name" value="D-GLYCERO-BETA-D-MANNO-HEPTOSE-1,7-BISPHOSPHATE 7-PHOSPHATASE"/>
    <property type="match status" value="1"/>
</dbReference>
<dbReference type="NCBIfam" id="TIGR01656">
    <property type="entry name" value="Histidinol-ppas"/>
    <property type="match status" value="1"/>
</dbReference>
<feature type="active site" description="Nucleophile" evidence="8">
    <location>
        <position position="17"/>
    </location>
</feature>
<dbReference type="Gene3D" id="3.40.50.1000">
    <property type="entry name" value="HAD superfamily/HAD-like"/>
    <property type="match status" value="1"/>
</dbReference>
<organism evidence="11 12">
    <name type="scientific">Engelhardtia mirabilis</name>
    <dbReference type="NCBI Taxonomy" id="2528011"/>
    <lineage>
        <taxon>Bacteria</taxon>
        <taxon>Pseudomonadati</taxon>
        <taxon>Planctomycetota</taxon>
        <taxon>Planctomycetia</taxon>
        <taxon>Planctomycetia incertae sedis</taxon>
        <taxon>Engelhardtia</taxon>
    </lineage>
</organism>
<dbReference type="InterPro" id="IPR036412">
    <property type="entry name" value="HAD-like_sf"/>
</dbReference>
<evidence type="ECO:0000256" key="1">
    <source>
        <dbReference type="ARBA" id="ARBA00004496"/>
    </source>
</evidence>
<evidence type="ECO:0000256" key="7">
    <source>
        <dbReference type="PIRNR" id="PIRNR004682"/>
    </source>
</evidence>
<evidence type="ECO:0000313" key="12">
    <source>
        <dbReference type="Proteomes" id="UP000316921"/>
    </source>
</evidence>
<dbReference type="InterPro" id="IPR004446">
    <property type="entry name" value="Heptose_bisP_phosphatase"/>
</dbReference>
<keyword evidence="10" id="KW-0862">Zinc</keyword>
<dbReference type="AlphaFoldDB" id="A0A518BKE4"/>
<feature type="site" description="Stabilizes the phosphoryl group" evidence="9">
    <location>
        <position position="117"/>
    </location>
</feature>
<evidence type="ECO:0000256" key="5">
    <source>
        <dbReference type="ARBA" id="ARBA00023277"/>
    </source>
</evidence>
<dbReference type="Proteomes" id="UP000316921">
    <property type="component" value="Chromosome"/>
</dbReference>
<feature type="binding site" evidence="10">
    <location>
        <position position="142"/>
    </location>
    <ligand>
        <name>Mg(2+)</name>
        <dbReference type="ChEBI" id="CHEBI:18420"/>
    </ligand>
</feature>
<dbReference type="GO" id="GO:0005975">
    <property type="term" value="P:carbohydrate metabolic process"/>
    <property type="evidence" value="ECO:0007669"/>
    <property type="project" value="InterPro"/>
</dbReference>
<dbReference type="NCBIfam" id="TIGR01662">
    <property type="entry name" value="HAD-SF-IIIA"/>
    <property type="match status" value="1"/>
</dbReference>
<evidence type="ECO:0000256" key="8">
    <source>
        <dbReference type="PIRSR" id="PIRSR004682-1"/>
    </source>
</evidence>
<dbReference type="GO" id="GO:0016791">
    <property type="term" value="F:phosphatase activity"/>
    <property type="evidence" value="ECO:0007669"/>
    <property type="project" value="InterPro"/>
</dbReference>
<dbReference type="InterPro" id="IPR006549">
    <property type="entry name" value="HAD-SF_hydro_IIIA"/>
</dbReference>
<dbReference type="PIRSF" id="PIRSF004682">
    <property type="entry name" value="GmhB"/>
    <property type="match status" value="1"/>
</dbReference>
<keyword evidence="5 7" id="KW-0119">Carbohydrate metabolism</keyword>
<feature type="active site" description="Proton donor" evidence="8">
    <location>
        <position position="19"/>
    </location>
</feature>
<evidence type="ECO:0000256" key="10">
    <source>
        <dbReference type="PIRSR" id="PIRSR004682-4"/>
    </source>
</evidence>
<feature type="site" description="Stabilizes the phosphoryl group" evidence="9">
    <location>
        <position position="59"/>
    </location>
</feature>
<feature type="binding site" evidence="10">
    <location>
        <position position="17"/>
    </location>
    <ligand>
        <name>Mg(2+)</name>
        <dbReference type="ChEBI" id="CHEBI:18420"/>
    </ligand>
</feature>
<evidence type="ECO:0000256" key="6">
    <source>
        <dbReference type="ARBA" id="ARBA00031828"/>
    </source>
</evidence>
<comment type="cofactor">
    <cofactor evidence="10">
        <name>Mg(2+)</name>
        <dbReference type="ChEBI" id="CHEBI:18420"/>
    </cofactor>
</comment>
<sequence>MTDPVDDPQPPSAVFLDRDGTLITETGYLTDPEGWQFVPGAPAAVARLNRAGVPVALVTNQSAIARGMLDESGLAAIHGRISEGLAAEGAHLDEILYCPFHPDHEVERFGAFASWRKPLPGMLLEAARRFSVDVATAATIGDSDRDLRAGEACGARAILVRTGKGEAEQRLARARLQGEPTVVADLAAAVDLLLGPAT</sequence>
<keyword evidence="12" id="KW-1185">Reference proteome</keyword>
<comment type="similarity">
    <text evidence="7">Belongs to the gmhB family.</text>
</comment>
<dbReference type="KEGG" id="pbap:Pla133_25210"/>
<keyword evidence="2 7" id="KW-0963">Cytoplasm</keyword>
<dbReference type="Pfam" id="PF13242">
    <property type="entry name" value="Hydrolase_like"/>
    <property type="match status" value="1"/>
</dbReference>
<proteinExistence type="inferred from homology"/>
<comment type="subcellular location">
    <subcellularLocation>
        <location evidence="1 7">Cytoplasm</location>
    </subcellularLocation>
</comment>
<gene>
    <name evidence="11" type="ORF">Pla133_25210</name>
</gene>
<dbReference type="InterPro" id="IPR006357">
    <property type="entry name" value="HAD-SF_hydro_IIA"/>
</dbReference>
<evidence type="ECO:0000256" key="4">
    <source>
        <dbReference type="ARBA" id="ARBA00022801"/>
    </source>
</evidence>
<evidence type="ECO:0000256" key="3">
    <source>
        <dbReference type="ARBA" id="ARBA00022723"/>
    </source>
</evidence>
<keyword evidence="10" id="KW-0460">Magnesium</keyword>
<protein>
    <recommendedName>
        <fullName evidence="6 7">D,D-heptose 1,7-bisphosphate phosphatase</fullName>
        <ecNumber evidence="7">3.1.3.-</ecNumber>
    </recommendedName>
</protein>
<feature type="site" description="Contributes to substrate recognition" evidence="9">
    <location>
        <position position="116"/>
    </location>
</feature>
<keyword evidence="3 10" id="KW-0479">Metal-binding</keyword>
<dbReference type="CDD" id="cd07503">
    <property type="entry name" value="HAD_HisB-N"/>
    <property type="match status" value="1"/>
</dbReference>
<dbReference type="EC" id="3.1.3.-" evidence="7"/>
<dbReference type="SUPFAM" id="SSF56784">
    <property type="entry name" value="HAD-like"/>
    <property type="match status" value="1"/>
</dbReference>
<dbReference type="InterPro" id="IPR006543">
    <property type="entry name" value="Histidinol-phos"/>
</dbReference>
<comment type="cofactor">
    <cofactor evidence="10">
        <name>Zn(2+)</name>
        <dbReference type="ChEBI" id="CHEBI:29105"/>
    </cofactor>
</comment>
<accession>A0A518BKE4</accession>
<evidence type="ECO:0000313" key="11">
    <source>
        <dbReference type="EMBL" id="QDU67438.1"/>
    </source>
</evidence>
<evidence type="ECO:0000256" key="9">
    <source>
        <dbReference type="PIRSR" id="PIRSR004682-3"/>
    </source>
</evidence>
<dbReference type="GO" id="GO:0046872">
    <property type="term" value="F:metal ion binding"/>
    <property type="evidence" value="ECO:0007669"/>
    <property type="project" value="UniProtKB-KW"/>
</dbReference>
<dbReference type="GO" id="GO:0005737">
    <property type="term" value="C:cytoplasm"/>
    <property type="evidence" value="ECO:0007669"/>
    <property type="project" value="UniProtKB-SubCell"/>
</dbReference>
<dbReference type="EMBL" id="CP036287">
    <property type="protein sequence ID" value="QDU67438.1"/>
    <property type="molecule type" value="Genomic_DNA"/>
</dbReference>
<reference evidence="11 12" key="1">
    <citation type="submission" date="2019-02" db="EMBL/GenBank/DDBJ databases">
        <title>Deep-cultivation of Planctomycetes and their phenomic and genomic characterization uncovers novel biology.</title>
        <authorList>
            <person name="Wiegand S."/>
            <person name="Jogler M."/>
            <person name="Boedeker C."/>
            <person name="Pinto D."/>
            <person name="Vollmers J."/>
            <person name="Rivas-Marin E."/>
            <person name="Kohn T."/>
            <person name="Peeters S.H."/>
            <person name="Heuer A."/>
            <person name="Rast P."/>
            <person name="Oberbeckmann S."/>
            <person name="Bunk B."/>
            <person name="Jeske O."/>
            <person name="Meyerdierks A."/>
            <person name="Storesund J.E."/>
            <person name="Kallscheuer N."/>
            <person name="Luecker S."/>
            <person name="Lage O.M."/>
            <person name="Pohl T."/>
            <person name="Merkel B.J."/>
            <person name="Hornburger P."/>
            <person name="Mueller R.-W."/>
            <person name="Bruemmer F."/>
            <person name="Labrenz M."/>
            <person name="Spormann A.M."/>
            <person name="Op den Camp H."/>
            <person name="Overmann J."/>
            <person name="Amann R."/>
            <person name="Jetten M.S.M."/>
            <person name="Mascher T."/>
            <person name="Medema M.H."/>
            <person name="Devos D.P."/>
            <person name="Kaster A.-K."/>
            <person name="Ovreas L."/>
            <person name="Rohde M."/>
            <person name="Galperin M.Y."/>
            <person name="Jogler C."/>
        </authorList>
    </citation>
    <scope>NUCLEOTIDE SEQUENCE [LARGE SCALE GENOMIC DNA]</scope>
    <source>
        <strain evidence="11 12">Pla133</strain>
    </source>
</reference>
<keyword evidence="4 7" id="KW-0378">Hydrolase</keyword>
<name>A0A518BKE4_9BACT</name>
<feature type="binding site" evidence="10">
    <location>
        <position position="19"/>
    </location>
    <ligand>
        <name>Mg(2+)</name>
        <dbReference type="ChEBI" id="CHEBI:18420"/>
    </ligand>
</feature>
<dbReference type="InterPro" id="IPR023214">
    <property type="entry name" value="HAD_sf"/>
</dbReference>
<dbReference type="PANTHER" id="PTHR42891">
    <property type="entry name" value="D-GLYCERO-BETA-D-MANNO-HEPTOSE-1,7-BISPHOSPHATE 7-PHOSPHATASE"/>
    <property type="match status" value="1"/>
</dbReference>
<evidence type="ECO:0000256" key="2">
    <source>
        <dbReference type="ARBA" id="ARBA00022490"/>
    </source>
</evidence>
<dbReference type="Pfam" id="PF13344">
    <property type="entry name" value="Hydrolase_6"/>
    <property type="match status" value="1"/>
</dbReference>